<keyword evidence="2" id="KW-0238">DNA-binding</keyword>
<dbReference type="PROSITE" id="PS50110">
    <property type="entry name" value="RESPONSE_REGULATORY"/>
    <property type="match status" value="1"/>
</dbReference>
<dbReference type="PANTHER" id="PTHR43214">
    <property type="entry name" value="TWO-COMPONENT RESPONSE REGULATOR"/>
    <property type="match status" value="1"/>
</dbReference>
<protein>
    <submittedName>
        <fullName evidence="6">Response regulator transcription factor</fullName>
    </submittedName>
</protein>
<dbReference type="CDD" id="cd17535">
    <property type="entry name" value="REC_NarL-like"/>
    <property type="match status" value="1"/>
</dbReference>
<keyword evidence="1 3" id="KW-0597">Phosphoprotein</keyword>
<dbReference type="SMART" id="SM00421">
    <property type="entry name" value="HTH_LUXR"/>
    <property type="match status" value="1"/>
</dbReference>
<feature type="modified residue" description="4-aspartylphosphate" evidence="3">
    <location>
        <position position="56"/>
    </location>
</feature>
<dbReference type="Gene3D" id="3.40.50.2300">
    <property type="match status" value="1"/>
</dbReference>
<dbReference type="Gene3D" id="1.10.10.10">
    <property type="entry name" value="Winged helix-like DNA-binding domain superfamily/Winged helix DNA-binding domain"/>
    <property type="match status" value="1"/>
</dbReference>
<dbReference type="GO" id="GO:0003677">
    <property type="term" value="F:DNA binding"/>
    <property type="evidence" value="ECO:0007669"/>
    <property type="project" value="UniProtKB-KW"/>
</dbReference>
<dbReference type="Pfam" id="PF00072">
    <property type="entry name" value="Response_reg"/>
    <property type="match status" value="1"/>
</dbReference>
<dbReference type="InterPro" id="IPR001789">
    <property type="entry name" value="Sig_transdc_resp-reg_receiver"/>
</dbReference>
<sequence length="225" mass="23706">MTTYSIVIADDHTLLRDALAELIRGVGGFDVAAAVGDAPGAVAMAAEHRPDVLLMDIEMPGNEDPGRTVRAVQAASPDTKIMVLTMHDDPRLLQSLLPLGIRGYLHKTATHHSLVAALRDACSQDGLTVSLPPRPKAEVPPEPEPARHTLSPREVEVVTLVAAGLSNRGAATQLGLTEGTIKRHLRNIFAKLGAVSRVDAVNKAVVAGLIAPPSAAPRRLRPPLG</sequence>
<dbReference type="AlphaFoldDB" id="A0A6G9GZ33"/>
<evidence type="ECO:0000256" key="1">
    <source>
        <dbReference type="ARBA" id="ARBA00022553"/>
    </source>
</evidence>
<dbReference type="Pfam" id="PF00196">
    <property type="entry name" value="GerE"/>
    <property type="match status" value="1"/>
</dbReference>
<dbReference type="Proteomes" id="UP000501179">
    <property type="component" value="Chromosome"/>
</dbReference>
<dbReference type="GO" id="GO:0006355">
    <property type="term" value="P:regulation of DNA-templated transcription"/>
    <property type="evidence" value="ECO:0007669"/>
    <property type="project" value="InterPro"/>
</dbReference>
<evidence type="ECO:0000259" key="5">
    <source>
        <dbReference type="PROSITE" id="PS50110"/>
    </source>
</evidence>
<dbReference type="PRINTS" id="PR00038">
    <property type="entry name" value="HTHLUXR"/>
</dbReference>
<dbReference type="InterPro" id="IPR011006">
    <property type="entry name" value="CheY-like_superfamily"/>
</dbReference>
<dbReference type="SUPFAM" id="SSF46894">
    <property type="entry name" value="C-terminal effector domain of the bipartite response regulators"/>
    <property type="match status" value="1"/>
</dbReference>
<dbReference type="InterPro" id="IPR016032">
    <property type="entry name" value="Sig_transdc_resp-reg_C-effctor"/>
</dbReference>
<evidence type="ECO:0000256" key="2">
    <source>
        <dbReference type="ARBA" id="ARBA00023125"/>
    </source>
</evidence>
<proteinExistence type="predicted"/>
<dbReference type="CDD" id="cd06170">
    <property type="entry name" value="LuxR_C_like"/>
    <property type="match status" value="1"/>
</dbReference>
<organism evidence="6 7">
    <name type="scientific">Streptomyces liangshanensis</name>
    <dbReference type="NCBI Taxonomy" id="2717324"/>
    <lineage>
        <taxon>Bacteria</taxon>
        <taxon>Bacillati</taxon>
        <taxon>Actinomycetota</taxon>
        <taxon>Actinomycetes</taxon>
        <taxon>Kitasatosporales</taxon>
        <taxon>Streptomycetaceae</taxon>
        <taxon>Streptomyces</taxon>
    </lineage>
</organism>
<evidence type="ECO:0000313" key="6">
    <source>
        <dbReference type="EMBL" id="QIQ03309.1"/>
    </source>
</evidence>
<evidence type="ECO:0000256" key="3">
    <source>
        <dbReference type="PROSITE-ProRule" id="PRU00169"/>
    </source>
</evidence>
<dbReference type="PROSITE" id="PS50043">
    <property type="entry name" value="HTH_LUXR_2"/>
    <property type="match status" value="1"/>
</dbReference>
<accession>A0A6G9GZ33</accession>
<evidence type="ECO:0000259" key="4">
    <source>
        <dbReference type="PROSITE" id="PS50043"/>
    </source>
</evidence>
<reference evidence="6 7" key="1">
    <citation type="submission" date="2020-03" db="EMBL/GenBank/DDBJ databases">
        <title>A novel species.</title>
        <authorList>
            <person name="Gao J."/>
        </authorList>
    </citation>
    <scope>NUCLEOTIDE SEQUENCE [LARGE SCALE GENOMIC DNA]</scope>
    <source>
        <strain evidence="6 7">QMT-12</strain>
    </source>
</reference>
<dbReference type="SUPFAM" id="SSF52172">
    <property type="entry name" value="CheY-like"/>
    <property type="match status" value="1"/>
</dbReference>
<dbReference type="KEGG" id="slia:HA039_14050"/>
<dbReference type="InterPro" id="IPR036388">
    <property type="entry name" value="WH-like_DNA-bd_sf"/>
</dbReference>
<dbReference type="RefSeq" id="WP_167028920.1">
    <property type="nucleotide sequence ID" value="NZ_CP050177.1"/>
</dbReference>
<feature type="domain" description="HTH luxR-type" evidence="4">
    <location>
        <begin position="143"/>
        <end position="208"/>
    </location>
</feature>
<dbReference type="GO" id="GO:0000160">
    <property type="term" value="P:phosphorelay signal transduction system"/>
    <property type="evidence" value="ECO:0007669"/>
    <property type="project" value="InterPro"/>
</dbReference>
<keyword evidence="7" id="KW-1185">Reference proteome</keyword>
<dbReference type="InterPro" id="IPR058245">
    <property type="entry name" value="NreC/VraR/RcsB-like_REC"/>
</dbReference>
<feature type="domain" description="Response regulatory" evidence="5">
    <location>
        <begin position="5"/>
        <end position="122"/>
    </location>
</feature>
<dbReference type="InterPro" id="IPR039420">
    <property type="entry name" value="WalR-like"/>
</dbReference>
<gene>
    <name evidence="6" type="ORF">HA039_14050</name>
</gene>
<name>A0A6G9GZ33_9ACTN</name>
<dbReference type="InterPro" id="IPR000792">
    <property type="entry name" value="Tscrpt_reg_LuxR_C"/>
</dbReference>
<dbReference type="EMBL" id="CP050177">
    <property type="protein sequence ID" value="QIQ03309.1"/>
    <property type="molecule type" value="Genomic_DNA"/>
</dbReference>
<dbReference type="SMART" id="SM00448">
    <property type="entry name" value="REC"/>
    <property type="match status" value="1"/>
</dbReference>
<evidence type="ECO:0000313" key="7">
    <source>
        <dbReference type="Proteomes" id="UP000501179"/>
    </source>
</evidence>